<feature type="compositionally biased region" description="Acidic residues" evidence="4">
    <location>
        <begin position="184"/>
        <end position="203"/>
    </location>
</feature>
<feature type="domain" description="Suppressor of fused-like" evidence="5">
    <location>
        <begin position="233"/>
        <end position="398"/>
    </location>
</feature>
<evidence type="ECO:0000313" key="6">
    <source>
        <dbReference type="EMBL" id="MFD2867358.1"/>
    </source>
</evidence>
<dbReference type="Pfam" id="PF12796">
    <property type="entry name" value="Ank_2"/>
    <property type="match status" value="1"/>
</dbReference>
<evidence type="ECO:0000259" key="5">
    <source>
        <dbReference type="Pfam" id="PF05076"/>
    </source>
</evidence>
<evidence type="ECO:0000256" key="2">
    <source>
        <dbReference type="ARBA" id="ARBA00023043"/>
    </source>
</evidence>
<dbReference type="PROSITE" id="PS50297">
    <property type="entry name" value="ANK_REP_REGION"/>
    <property type="match status" value="1"/>
</dbReference>
<keyword evidence="2 3" id="KW-0040">ANK repeat</keyword>
<dbReference type="SUPFAM" id="SSF48403">
    <property type="entry name" value="Ankyrin repeat"/>
    <property type="match status" value="1"/>
</dbReference>
<dbReference type="PROSITE" id="PS50088">
    <property type="entry name" value="ANK_REPEAT"/>
    <property type="match status" value="2"/>
</dbReference>
<accession>A0ABW5XWI1</accession>
<feature type="repeat" description="ANK" evidence="3">
    <location>
        <begin position="76"/>
        <end position="108"/>
    </location>
</feature>
<dbReference type="PANTHER" id="PTHR24193">
    <property type="entry name" value="ANKYRIN REPEAT PROTEIN"/>
    <property type="match status" value="1"/>
</dbReference>
<reference evidence="7" key="1">
    <citation type="journal article" date="2019" name="Int. J. Syst. Evol. Microbiol.">
        <title>The Global Catalogue of Microorganisms (GCM) 10K type strain sequencing project: providing services to taxonomists for standard genome sequencing and annotation.</title>
        <authorList>
            <consortium name="The Broad Institute Genomics Platform"/>
            <consortium name="The Broad Institute Genome Sequencing Center for Infectious Disease"/>
            <person name="Wu L."/>
            <person name="Ma J."/>
        </authorList>
    </citation>
    <scope>NUCLEOTIDE SEQUENCE [LARGE SCALE GENOMIC DNA]</scope>
    <source>
        <strain evidence="7">KCTC 33522</strain>
    </source>
</reference>
<dbReference type="RefSeq" id="WP_380146689.1">
    <property type="nucleotide sequence ID" value="NZ_JBHUOR010000014.1"/>
</dbReference>
<evidence type="ECO:0000313" key="7">
    <source>
        <dbReference type="Proteomes" id="UP001597568"/>
    </source>
</evidence>
<evidence type="ECO:0000256" key="3">
    <source>
        <dbReference type="PROSITE-ProRule" id="PRU00023"/>
    </source>
</evidence>
<organism evidence="6 7">
    <name type="scientific">Kurthia populi</name>
    <dbReference type="NCBI Taxonomy" id="1562132"/>
    <lineage>
        <taxon>Bacteria</taxon>
        <taxon>Bacillati</taxon>
        <taxon>Bacillota</taxon>
        <taxon>Bacilli</taxon>
        <taxon>Bacillales</taxon>
        <taxon>Caryophanaceae</taxon>
        <taxon>Kurthia</taxon>
    </lineage>
</organism>
<sequence length="624" mass="70849">MQENTTEENLILKVNKAITNGDLATLQQLYNQNEDIFHVYTPVGTVLHLAAEYNQSAIVKWLIEMGMDINIEDKNYGHTPIRNAISEGHVDLFKEMFQLGAKIYFENPKHPHQDPLFGAILAGSKEMAQLLIEHGADTTIRYFERKDATLMAKEQNQTEILALIQAHNATLPAAHVPRTTPKEEYDDEDEDYEDEEEEEEYEEPSSHAVIRAAFEEVYGPIQTTYYQNFPSEVPIQAHIIAPSAAHPYYVLFTTGMSDRAVGYNLLYVENMMKVPADWLDGEADWSDKDKKWPINWLIKLANIPHAEKTQPERGDIVSNNDGLATVYDIETHLSGMLISAPTDSDIQRLPIEGKEIRIDELVPVYKAEWQYAEVNGNEALQEKLAVAQVQEVIDFQRPAVVDMPASEGPSKSIKKPKKLSNSETIRQRFETEYGPIAFQFTHLTVESNPSIPISGNIIYPTKKHPYYVVCTLGVSDNVSTKESTTYSTKVVEMMMKLPLNWVASEEEWTLPEKNWPLRLMAELGYHVRKNSLKLDVYTTFPVEGEIAAILSEYTNMTHLLARPPIENDVSAASNERFFIVTNQLIPIYESEMDYAEGIYGVDLIDYLEKQQADNVLVVNRPPSV</sequence>
<dbReference type="Proteomes" id="UP001597568">
    <property type="component" value="Unassembled WGS sequence"/>
</dbReference>
<dbReference type="InterPro" id="IPR002110">
    <property type="entry name" value="Ankyrin_rpt"/>
</dbReference>
<proteinExistence type="predicted"/>
<dbReference type="EMBL" id="JBHUOR010000014">
    <property type="protein sequence ID" value="MFD2867358.1"/>
    <property type="molecule type" value="Genomic_DNA"/>
</dbReference>
<dbReference type="InterPro" id="IPR036770">
    <property type="entry name" value="Ankyrin_rpt-contain_sf"/>
</dbReference>
<feature type="region of interest" description="Disordered" evidence="4">
    <location>
        <begin position="172"/>
        <end position="206"/>
    </location>
</feature>
<dbReference type="SMART" id="SM00248">
    <property type="entry name" value="ANK"/>
    <property type="match status" value="3"/>
</dbReference>
<comment type="caution">
    <text evidence="6">The sequence shown here is derived from an EMBL/GenBank/DDBJ whole genome shotgun (WGS) entry which is preliminary data.</text>
</comment>
<keyword evidence="7" id="KW-1185">Reference proteome</keyword>
<dbReference type="Pfam" id="PF05076">
    <property type="entry name" value="SUFU"/>
    <property type="match status" value="2"/>
</dbReference>
<gene>
    <name evidence="6" type="ORF">ACFSY7_02435</name>
</gene>
<dbReference type="InterPro" id="IPR020941">
    <property type="entry name" value="SUFU-like_domain"/>
</dbReference>
<dbReference type="Gene3D" id="1.25.40.20">
    <property type="entry name" value="Ankyrin repeat-containing domain"/>
    <property type="match status" value="1"/>
</dbReference>
<feature type="domain" description="Suppressor of fused-like" evidence="5">
    <location>
        <begin position="452"/>
        <end position="620"/>
    </location>
</feature>
<dbReference type="PANTHER" id="PTHR24193:SF121">
    <property type="entry name" value="ADA2A-CONTAINING COMPLEX COMPONENT 3, ISOFORM D"/>
    <property type="match status" value="1"/>
</dbReference>
<evidence type="ECO:0000256" key="1">
    <source>
        <dbReference type="ARBA" id="ARBA00022737"/>
    </source>
</evidence>
<protein>
    <submittedName>
        <fullName evidence="6">Suppressor of fused domain protein</fullName>
    </submittedName>
</protein>
<evidence type="ECO:0000256" key="4">
    <source>
        <dbReference type="SAM" id="MobiDB-lite"/>
    </source>
</evidence>
<feature type="repeat" description="ANK" evidence="3">
    <location>
        <begin position="45"/>
        <end position="74"/>
    </location>
</feature>
<keyword evidence="1" id="KW-0677">Repeat</keyword>
<dbReference type="InterPro" id="IPR050663">
    <property type="entry name" value="Ankyrin-SOCS_Box"/>
</dbReference>
<name>A0ABW5XWI1_9BACL</name>